<gene>
    <name evidence="10" type="primary">20210685</name>
    <name evidence="9" type="ORF">HELRODRAFT_187798</name>
</gene>
<dbReference type="InterPro" id="IPR042089">
    <property type="entry name" value="Peptidase_M13_dom_2"/>
</dbReference>
<dbReference type="RefSeq" id="XP_009008951.1">
    <property type="nucleotide sequence ID" value="XM_009010703.1"/>
</dbReference>
<evidence type="ECO:0000256" key="6">
    <source>
        <dbReference type="ARBA" id="ARBA00023049"/>
    </source>
</evidence>
<proteinExistence type="predicted"/>
<evidence type="ECO:0000259" key="8">
    <source>
        <dbReference type="Pfam" id="PF05649"/>
    </source>
</evidence>
<keyword evidence="2" id="KW-0645">Protease</keyword>
<dbReference type="eggNOG" id="KOG3624">
    <property type="taxonomic scope" value="Eukaryota"/>
</dbReference>
<feature type="domain" description="Peptidase M13 N-terminal" evidence="8">
    <location>
        <begin position="116"/>
        <end position="373"/>
    </location>
</feature>
<keyword evidence="4" id="KW-0378">Hydrolase</keyword>
<dbReference type="HOGENOM" id="CLU_006187_8_0_1"/>
<dbReference type="KEGG" id="hro:HELRODRAFT_187798"/>
<dbReference type="GO" id="GO:0016485">
    <property type="term" value="P:protein processing"/>
    <property type="evidence" value="ECO:0000318"/>
    <property type="project" value="GO_Central"/>
</dbReference>
<dbReference type="EMBL" id="KB095811">
    <property type="protein sequence ID" value="ESO12231.1"/>
    <property type="molecule type" value="Genomic_DNA"/>
</dbReference>
<organism evidence="10 11">
    <name type="scientific">Helobdella robusta</name>
    <name type="common">Californian leech</name>
    <dbReference type="NCBI Taxonomy" id="6412"/>
    <lineage>
        <taxon>Eukaryota</taxon>
        <taxon>Metazoa</taxon>
        <taxon>Spiralia</taxon>
        <taxon>Lophotrochozoa</taxon>
        <taxon>Annelida</taxon>
        <taxon>Clitellata</taxon>
        <taxon>Hirudinea</taxon>
        <taxon>Rhynchobdellida</taxon>
        <taxon>Glossiphoniidae</taxon>
        <taxon>Helobdella</taxon>
    </lineage>
</organism>
<evidence type="ECO:0000313" key="9">
    <source>
        <dbReference type="EMBL" id="ESO12231.1"/>
    </source>
</evidence>
<keyword evidence="6" id="KW-0482">Metalloprotease</keyword>
<evidence type="ECO:0000256" key="4">
    <source>
        <dbReference type="ARBA" id="ARBA00022801"/>
    </source>
</evidence>
<evidence type="ECO:0000313" key="11">
    <source>
        <dbReference type="Proteomes" id="UP000015101"/>
    </source>
</evidence>
<reference evidence="11" key="1">
    <citation type="submission" date="2012-12" db="EMBL/GenBank/DDBJ databases">
        <authorList>
            <person name="Hellsten U."/>
            <person name="Grimwood J."/>
            <person name="Chapman J.A."/>
            <person name="Shapiro H."/>
            <person name="Aerts A."/>
            <person name="Otillar R.P."/>
            <person name="Terry A.Y."/>
            <person name="Boore J.L."/>
            <person name="Simakov O."/>
            <person name="Marletaz F."/>
            <person name="Cho S.-J."/>
            <person name="Edsinger-Gonzales E."/>
            <person name="Havlak P."/>
            <person name="Kuo D.-H."/>
            <person name="Larsson T."/>
            <person name="Lv J."/>
            <person name="Arendt D."/>
            <person name="Savage R."/>
            <person name="Osoegawa K."/>
            <person name="de Jong P."/>
            <person name="Lindberg D.R."/>
            <person name="Seaver E.C."/>
            <person name="Weisblat D.A."/>
            <person name="Putnam N.H."/>
            <person name="Grigoriev I.V."/>
            <person name="Rokhsar D.S."/>
        </authorList>
    </citation>
    <scope>NUCLEOTIDE SEQUENCE</scope>
</reference>
<dbReference type="InParanoid" id="T1FPD8"/>
<reference evidence="9 11" key="2">
    <citation type="journal article" date="2013" name="Nature">
        <title>Insights into bilaterian evolution from three spiralian genomes.</title>
        <authorList>
            <person name="Simakov O."/>
            <person name="Marletaz F."/>
            <person name="Cho S.J."/>
            <person name="Edsinger-Gonzales E."/>
            <person name="Havlak P."/>
            <person name="Hellsten U."/>
            <person name="Kuo D.H."/>
            <person name="Larsson T."/>
            <person name="Lv J."/>
            <person name="Arendt D."/>
            <person name="Savage R."/>
            <person name="Osoegawa K."/>
            <person name="de Jong P."/>
            <person name="Grimwood J."/>
            <person name="Chapman J.A."/>
            <person name="Shapiro H."/>
            <person name="Aerts A."/>
            <person name="Otillar R.P."/>
            <person name="Terry A.Y."/>
            <person name="Boore J.L."/>
            <person name="Grigoriev I.V."/>
            <person name="Lindberg D.R."/>
            <person name="Seaver E.C."/>
            <person name="Weisblat D.A."/>
            <person name="Putnam N.H."/>
            <person name="Rokhsar D.S."/>
        </authorList>
    </citation>
    <scope>NUCLEOTIDE SEQUENCE</scope>
</reference>
<dbReference type="Pfam" id="PF05649">
    <property type="entry name" value="Peptidase_M13_N"/>
    <property type="match status" value="1"/>
</dbReference>
<evidence type="ECO:0000256" key="1">
    <source>
        <dbReference type="ARBA" id="ARBA00001947"/>
    </source>
</evidence>
<dbReference type="CDD" id="cd08662">
    <property type="entry name" value="M13"/>
    <property type="match status" value="1"/>
</dbReference>
<keyword evidence="11" id="KW-1185">Reference proteome</keyword>
<feature type="domain" description="Peptidase M13 C-terminal" evidence="7">
    <location>
        <begin position="432"/>
        <end position="485"/>
    </location>
</feature>
<comment type="cofactor">
    <cofactor evidence="1">
        <name>Zn(2+)</name>
        <dbReference type="ChEBI" id="CHEBI:29105"/>
    </cofactor>
</comment>
<feature type="domain" description="Peptidase M13 C-terminal" evidence="7">
    <location>
        <begin position="506"/>
        <end position="661"/>
    </location>
</feature>
<dbReference type="Gene3D" id="3.40.390.10">
    <property type="entry name" value="Collagenase (Catalytic Domain)"/>
    <property type="match status" value="1"/>
</dbReference>
<evidence type="ECO:0000256" key="3">
    <source>
        <dbReference type="ARBA" id="ARBA00022723"/>
    </source>
</evidence>
<dbReference type="GO" id="GO:0005886">
    <property type="term" value="C:plasma membrane"/>
    <property type="evidence" value="ECO:0000318"/>
    <property type="project" value="GO_Central"/>
</dbReference>
<dbReference type="InterPro" id="IPR018497">
    <property type="entry name" value="Peptidase_M13_C"/>
</dbReference>
<protein>
    <recommendedName>
        <fullName evidence="12">Peptidase M13 C-terminal domain-containing protein</fullName>
    </recommendedName>
</protein>
<keyword evidence="5" id="KW-0862">Zinc</keyword>
<dbReference type="PROSITE" id="PS51885">
    <property type="entry name" value="NEPRILYSIN"/>
    <property type="match status" value="1"/>
</dbReference>
<evidence type="ECO:0000256" key="5">
    <source>
        <dbReference type="ARBA" id="ARBA00022833"/>
    </source>
</evidence>
<dbReference type="PRINTS" id="PR00786">
    <property type="entry name" value="NEPRILYSIN"/>
</dbReference>
<evidence type="ECO:0000256" key="2">
    <source>
        <dbReference type="ARBA" id="ARBA00022670"/>
    </source>
</evidence>
<dbReference type="CTD" id="20210685"/>
<evidence type="ECO:0000259" key="7">
    <source>
        <dbReference type="Pfam" id="PF01431"/>
    </source>
</evidence>
<dbReference type="GeneID" id="20210685"/>
<dbReference type="EnsemblMetazoa" id="HelroT187798">
    <property type="protein sequence ID" value="HelroP187798"/>
    <property type="gene ID" value="HelroG187798"/>
</dbReference>
<evidence type="ECO:0008006" key="12">
    <source>
        <dbReference type="Google" id="ProtNLM"/>
    </source>
</evidence>
<dbReference type="SUPFAM" id="SSF55486">
    <property type="entry name" value="Metalloproteases ('zincins'), catalytic domain"/>
    <property type="match status" value="1"/>
</dbReference>
<dbReference type="InterPro" id="IPR000718">
    <property type="entry name" value="Peptidase_M13"/>
</dbReference>
<evidence type="ECO:0000313" key="10">
    <source>
        <dbReference type="EnsemblMetazoa" id="HelroP187798"/>
    </source>
</evidence>
<accession>T1FPD8</accession>
<keyword evidence="3" id="KW-0479">Metal-binding</keyword>
<dbReference type="InterPro" id="IPR008753">
    <property type="entry name" value="Peptidase_M13_N"/>
</dbReference>
<dbReference type="OMA" id="DDAPNYG"/>
<dbReference type="InterPro" id="IPR024079">
    <property type="entry name" value="MetalloPept_cat_dom_sf"/>
</dbReference>
<dbReference type="OrthoDB" id="6475849at2759"/>
<dbReference type="PANTHER" id="PTHR11733:SF133">
    <property type="entry name" value="PHOSPHATE-REGULATING NEUTRAL ENDOPEPTIDASE PHEX"/>
    <property type="match status" value="1"/>
</dbReference>
<sequence length="663" mass="77744">MDNTAARIITSMDRSVDPCHDFFQFSCGGWIEKNPIPDDKPSISTFRILEDELAHNLHAILREPLTNQSTIGERNMKNFFDSCLDLEQLDKLGLEPLMNIINEFGGWPIINDTWREDDVQLTELDPGVSLLPKRMYLDPNFNQSMQVYRAVFEKVVSQFTPKFNLSDIQDVIDFETAHANIYPSEEHKRSYRTKNFYSNFDNLTSLFGEVFDFKYVVQNLFQFADVEVYDNETITVVNLQYFEQLVELLKKTPKRTVVNTLLWDLVSRAIFWLPQNLIKIGYEWHKVYYGVNKEKPRWNYCVTSTNDNFVMTLGRLYVENHFDSKSKEYALELLEVIRESFKELIDDADWMRQETKVKAKEKVDSMKENIGYPDYLFNETLRQEEVKELSLRSDRLFQNIHDLMQSHLLKNYKLLRMKTDKNRWASPIGMINAFYNGPKNQITFPAGILQSPFYHEFNPRYLNFGGIGMVIGHELTHGFDDKEQTAQQSEFFDKLLHIYLELASSKRKEYDKDGNVREWWTVDDNTNFHHKTKCMVDQYSKYYFDGFNETLNGNLTQGENIADNGGLRQAFLAYKKWSSKHGEEPMLPGLPYNPHQLLFINFGQIWCGTEKPEHARHTSQVGKHAPGKYRVIGTLVNMWEFAETFNCPLNSPMNPANKCKVWK</sequence>
<name>T1FPD8_HELRO</name>
<dbReference type="Gene3D" id="1.10.1380.10">
    <property type="entry name" value="Neutral endopeptidase , domain2"/>
    <property type="match status" value="1"/>
</dbReference>
<reference evidence="10" key="3">
    <citation type="submission" date="2015-06" db="UniProtKB">
        <authorList>
            <consortium name="EnsemblMetazoa"/>
        </authorList>
    </citation>
    <scope>IDENTIFICATION</scope>
</reference>
<dbReference type="Pfam" id="PF01431">
    <property type="entry name" value="Peptidase_M13"/>
    <property type="match status" value="2"/>
</dbReference>
<dbReference type="EMBL" id="AMQM01000104">
    <property type="status" value="NOT_ANNOTATED_CDS"/>
    <property type="molecule type" value="Genomic_DNA"/>
</dbReference>
<dbReference type="GO" id="GO:0004222">
    <property type="term" value="F:metalloendopeptidase activity"/>
    <property type="evidence" value="ECO:0000318"/>
    <property type="project" value="GO_Central"/>
</dbReference>
<dbReference type="AlphaFoldDB" id="T1FPD8"/>
<dbReference type="Proteomes" id="UP000015101">
    <property type="component" value="Unassembled WGS sequence"/>
</dbReference>
<dbReference type="GO" id="GO:0046872">
    <property type="term" value="F:metal ion binding"/>
    <property type="evidence" value="ECO:0007669"/>
    <property type="project" value="UniProtKB-KW"/>
</dbReference>
<dbReference type="PANTHER" id="PTHR11733">
    <property type="entry name" value="ZINC METALLOPROTEASE FAMILY M13 NEPRILYSIN-RELATED"/>
    <property type="match status" value="1"/>
</dbReference>